<proteinExistence type="predicted"/>
<evidence type="ECO:0000313" key="3">
    <source>
        <dbReference type="Proteomes" id="UP001610432"/>
    </source>
</evidence>
<dbReference type="EMBL" id="JBFXLQ010000003">
    <property type="protein sequence ID" value="KAL2871313.1"/>
    <property type="molecule type" value="Genomic_DNA"/>
</dbReference>
<dbReference type="GeneID" id="98139983"/>
<comment type="caution">
    <text evidence="2">The sequence shown here is derived from an EMBL/GenBank/DDBJ whole genome shotgun (WGS) entry which is preliminary data.</text>
</comment>
<organism evidence="2 3">
    <name type="scientific">Aspergillus lucknowensis</name>
    <dbReference type="NCBI Taxonomy" id="176173"/>
    <lineage>
        <taxon>Eukaryota</taxon>
        <taxon>Fungi</taxon>
        <taxon>Dikarya</taxon>
        <taxon>Ascomycota</taxon>
        <taxon>Pezizomycotina</taxon>
        <taxon>Eurotiomycetes</taxon>
        <taxon>Eurotiomycetidae</taxon>
        <taxon>Eurotiales</taxon>
        <taxon>Aspergillaceae</taxon>
        <taxon>Aspergillus</taxon>
        <taxon>Aspergillus subgen. Nidulantes</taxon>
    </lineage>
</organism>
<protein>
    <submittedName>
        <fullName evidence="2">Uncharacterized protein</fullName>
    </submittedName>
</protein>
<feature type="compositionally biased region" description="Low complexity" evidence="1">
    <location>
        <begin position="95"/>
        <end position="104"/>
    </location>
</feature>
<sequence>MLEEQVIDMADVVDFSPNGRFLPSESTINFSFCLGKCSRLLTTSDEDLGPISRRERTGRRSPWPRMKARPEGAHSPLPAAAPGHNEIALTRHGRSVAVSPSGRSSRSKRRRSEKLHSNHEICPDALLYFSGALRGVRDSESPRAWTALTTLGRHEIISDEPWQKGCH</sequence>
<reference evidence="2 3" key="1">
    <citation type="submission" date="2024-07" db="EMBL/GenBank/DDBJ databases">
        <title>Section-level genome sequencing and comparative genomics of Aspergillus sections Usti and Cavernicolus.</title>
        <authorList>
            <consortium name="Lawrence Berkeley National Laboratory"/>
            <person name="Nybo J.L."/>
            <person name="Vesth T.C."/>
            <person name="Theobald S."/>
            <person name="Frisvad J.C."/>
            <person name="Larsen T.O."/>
            <person name="Kjaerboelling I."/>
            <person name="Rothschild-Mancinelli K."/>
            <person name="Lyhne E.K."/>
            <person name="Kogle M.E."/>
            <person name="Barry K."/>
            <person name="Clum A."/>
            <person name="Na H."/>
            <person name="Ledsgaard L."/>
            <person name="Lin J."/>
            <person name="Lipzen A."/>
            <person name="Kuo A."/>
            <person name="Riley R."/>
            <person name="Mondo S."/>
            <person name="Labutti K."/>
            <person name="Haridas S."/>
            <person name="Pangalinan J."/>
            <person name="Salamov A.A."/>
            <person name="Simmons B.A."/>
            <person name="Magnuson J.K."/>
            <person name="Chen J."/>
            <person name="Drula E."/>
            <person name="Henrissat B."/>
            <person name="Wiebenga A."/>
            <person name="Lubbers R.J."/>
            <person name="Gomes A.C."/>
            <person name="Macurrencykelacurrency M.R."/>
            <person name="Stajich J."/>
            <person name="Grigoriev I.V."/>
            <person name="Mortensen U.H."/>
            <person name="De Vries R.P."/>
            <person name="Baker S.E."/>
            <person name="Andersen M.R."/>
        </authorList>
    </citation>
    <scope>NUCLEOTIDE SEQUENCE [LARGE SCALE GENOMIC DNA]</scope>
    <source>
        <strain evidence="2 3">CBS 449.75</strain>
    </source>
</reference>
<gene>
    <name evidence="2" type="ORF">BJX67DRAFT_159034</name>
</gene>
<accession>A0ABR4M408</accession>
<name>A0ABR4M408_9EURO</name>
<dbReference type="RefSeq" id="XP_070890292.1">
    <property type="nucleotide sequence ID" value="XM_071024911.1"/>
</dbReference>
<evidence type="ECO:0000313" key="2">
    <source>
        <dbReference type="EMBL" id="KAL2871313.1"/>
    </source>
</evidence>
<keyword evidence="3" id="KW-1185">Reference proteome</keyword>
<feature type="region of interest" description="Disordered" evidence="1">
    <location>
        <begin position="48"/>
        <end position="116"/>
    </location>
</feature>
<dbReference type="Proteomes" id="UP001610432">
    <property type="component" value="Unassembled WGS sequence"/>
</dbReference>
<evidence type="ECO:0000256" key="1">
    <source>
        <dbReference type="SAM" id="MobiDB-lite"/>
    </source>
</evidence>